<evidence type="ECO:0000256" key="6">
    <source>
        <dbReference type="ARBA" id="ARBA00022490"/>
    </source>
</evidence>
<dbReference type="InterPro" id="IPR031981">
    <property type="entry name" value="MIEAP_C"/>
</dbReference>
<evidence type="ECO:0000256" key="2">
    <source>
        <dbReference type="ARBA" id="ARBA00004305"/>
    </source>
</evidence>
<organism evidence="14 15">
    <name type="scientific">Sinanodonta woodiana</name>
    <name type="common">Chinese pond mussel</name>
    <name type="synonym">Anodonta woodiana</name>
    <dbReference type="NCBI Taxonomy" id="1069815"/>
    <lineage>
        <taxon>Eukaryota</taxon>
        <taxon>Metazoa</taxon>
        <taxon>Spiralia</taxon>
        <taxon>Lophotrochozoa</taxon>
        <taxon>Mollusca</taxon>
        <taxon>Bivalvia</taxon>
        <taxon>Autobranchia</taxon>
        <taxon>Heteroconchia</taxon>
        <taxon>Palaeoheterodonta</taxon>
        <taxon>Unionida</taxon>
        <taxon>Unionoidea</taxon>
        <taxon>Unionidae</taxon>
        <taxon>Unioninae</taxon>
        <taxon>Sinanodonta</taxon>
    </lineage>
</organism>
<keyword evidence="9" id="KW-0446">Lipid-binding</keyword>
<evidence type="ECO:0000256" key="9">
    <source>
        <dbReference type="ARBA" id="ARBA00023121"/>
    </source>
</evidence>
<gene>
    <name evidence="14" type="ORF">ACJMK2_031575</name>
</gene>
<accession>A0ABD3X1C1</accession>
<dbReference type="GO" id="GO:0005759">
    <property type="term" value="C:mitochondrial matrix"/>
    <property type="evidence" value="ECO:0007669"/>
    <property type="project" value="UniProtKB-SubCell"/>
</dbReference>
<evidence type="ECO:0000256" key="1">
    <source>
        <dbReference type="ARBA" id="ARBA00004294"/>
    </source>
</evidence>
<dbReference type="Pfam" id="PF16026">
    <property type="entry name" value="MIEAP"/>
    <property type="match status" value="1"/>
</dbReference>
<evidence type="ECO:0000256" key="12">
    <source>
        <dbReference type="ARBA" id="ARBA00032687"/>
    </source>
</evidence>
<evidence type="ECO:0000256" key="5">
    <source>
        <dbReference type="ARBA" id="ARBA00019863"/>
    </source>
</evidence>
<comment type="similarity">
    <text evidence="4">Belongs to the MIEAP family.</text>
</comment>
<keyword evidence="11" id="KW-0472">Membrane</keyword>
<dbReference type="EMBL" id="JBJQND010000004">
    <property type="protein sequence ID" value="KAL3879273.1"/>
    <property type="molecule type" value="Genomic_DNA"/>
</dbReference>
<evidence type="ECO:0000256" key="4">
    <source>
        <dbReference type="ARBA" id="ARBA00008233"/>
    </source>
</evidence>
<keyword evidence="15" id="KW-1185">Reference proteome</keyword>
<dbReference type="GO" id="GO:0005741">
    <property type="term" value="C:mitochondrial outer membrane"/>
    <property type="evidence" value="ECO:0007669"/>
    <property type="project" value="UniProtKB-SubCell"/>
</dbReference>
<keyword evidence="10" id="KW-0496">Mitochondrion</keyword>
<sequence length="306" mass="34904">EVEYLACLLKDLANLSQSTNNGDNSISLSQPENFGTLLDYETKDGKNIEISRNSPMQSIQKQKLTKHYANADHVLKQMKEKEKLSEQAGILTYDNPSIADLKDQNRPTKLAEKYSELYDNQWTVAFETIAKEDPDMSYDTIALYLYAVLVDGYRFCEDLRRKQILALEDILFDPTGGIKTSQRGQKEEISTIFAKHLSDVAKLSSNVSSVHVAKAFVMDKNTKDKYRKMTKLIQTYILECVQLCWLMHIQTPPLCLDLKTIKGQVVDKNSYMEYTKKGKKIAFVVWPALFLHEDGPVLRKGVAQCQ</sequence>
<dbReference type="AlphaFoldDB" id="A0ABD3X1C1"/>
<protein>
    <recommendedName>
        <fullName evidence="5">Mitochondria-eating protein</fullName>
    </recommendedName>
    <alternativeName>
        <fullName evidence="12">Spermatogenesis-associated protein 18</fullName>
    </alternativeName>
</protein>
<keyword evidence="7" id="KW-1000">Mitochondrion outer membrane</keyword>
<evidence type="ECO:0000256" key="10">
    <source>
        <dbReference type="ARBA" id="ARBA00023128"/>
    </source>
</evidence>
<feature type="non-terminal residue" evidence="14">
    <location>
        <position position="1"/>
    </location>
</feature>
<comment type="subcellular location">
    <subcellularLocation>
        <location evidence="3">Cytoplasm</location>
    </subcellularLocation>
    <subcellularLocation>
        <location evidence="2">Mitochondrion matrix</location>
    </subcellularLocation>
    <subcellularLocation>
        <location evidence="1">Mitochondrion outer membrane</location>
    </subcellularLocation>
</comment>
<evidence type="ECO:0000259" key="13">
    <source>
        <dbReference type="Pfam" id="PF16026"/>
    </source>
</evidence>
<feature type="domain" description="Mitochondria-eating protein C-terminal" evidence="13">
    <location>
        <begin position="106"/>
        <end position="303"/>
    </location>
</feature>
<dbReference type="PANTHER" id="PTHR21771">
    <property type="entry name" value="MITOCHONDRIA-EATING PROTEIN-RELATED"/>
    <property type="match status" value="1"/>
</dbReference>
<comment type="caution">
    <text evidence="14">The sequence shown here is derived from an EMBL/GenBank/DDBJ whole genome shotgun (WGS) entry which is preliminary data.</text>
</comment>
<name>A0ABD3X1C1_SINWO</name>
<evidence type="ECO:0000313" key="14">
    <source>
        <dbReference type="EMBL" id="KAL3879273.1"/>
    </source>
</evidence>
<evidence type="ECO:0000256" key="3">
    <source>
        <dbReference type="ARBA" id="ARBA00004496"/>
    </source>
</evidence>
<keyword evidence="8" id="KW-0175">Coiled coil</keyword>
<reference evidence="14 15" key="1">
    <citation type="submission" date="2024-11" db="EMBL/GenBank/DDBJ databases">
        <title>Chromosome-level genome assembly of the freshwater bivalve Anodonta woodiana.</title>
        <authorList>
            <person name="Chen X."/>
        </authorList>
    </citation>
    <scope>NUCLEOTIDE SEQUENCE [LARGE SCALE GENOMIC DNA]</scope>
    <source>
        <strain evidence="14">MN2024</strain>
        <tissue evidence="14">Gills</tissue>
    </source>
</reference>
<dbReference type="GO" id="GO:0008289">
    <property type="term" value="F:lipid binding"/>
    <property type="evidence" value="ECO:0007669"/>
    <property type="project" value="UniProtKB-KW"/>
</dbReference>
<keyword evidence="6" id="KW-0963">Cytoplasm</keyword>
<evidence type="ECO:0000256" key="7">
    <source>
        <dbReference type="ARBA" id="ARBA00022787"/>
    </source>
</evidence>
<evidence type="ECO:0000256" key="11">
    <source>
        <dbReference type="ARBA" id="ARBA00023136"/>
    </source>
</evidence>
<evidence type="ECO:0000256" key="8">
    <source>
        <dbReference type="ARBA" id="ARBA00023054"/>
    </source>
</evidence>
<dbReference type="InterPro" id="IPR026169">
    <property type="entry name" value="MIEAP"/>
</dbReference>
<evidence type="ECO:0000313" key="15">
    <source>
        <dbReference type="Proteomes" id="UP001634394"/>
    </source>
</evidence>
<proteinExistence type="inferred from homology"/>
<dbReference type="Proteomes" id="UP001634394">
    <property type="component" value="Unassembled WGS sequence"/>
</dbReference>